<feature type="transmembrane region" description="Helical" evidence="6">
    <location>
        <begin position="143"/>
        <end position="165"/>
    </location>
</feature>
<dbReference type="NCBIfam" id="TIGR00885">
    <property type="entry name" value="fucP"/>
    <property type="match status" value="1"/>
</dbReference>
<feature type="transmembrane region" description="Helical" evidence="6">
    <location>
        <begin position="105"/>
        <end position="122"/>
    </location>
</feature>
<feature type="transmembrane region" description="Helical" evidence="6">
    <location>
        <begin position="408"/>
        <end position="425"/>
    </location>
</feature>
<evidence type="ECO:0000256" key="1">
    <source>
        <dbReference type="ARBA" id="ARBA00004429"/>
    </source>
</evidence>
<dbReference type="EMBL" id="VRKQ01000008">
    <property type="protein sequence ID" value="TXG39021.1"/>
    <property type="molecule type" value="Genomic_DNA"/>
</dbReference>
<comment type="caution">
    <text evidence="7">The sequence shown here is derived from an EMBL/GenBank/DDBJ whole genome shotgun (WGS) entry which is preliminary data.</text>
</comment>
<evidence type="ECO:0000256" key="6">
    <source>
        <dbReference type="SAM" id="Phobius"/>
    </source>
</evidence>
<reference evidence="7 8" key="1">
    <citation type="submission" date="2019-08" db="EMBL/GenBank/DDBJ databases">
        <title>Seonamhaeicola sediminis sp. nov., isolated from marine sediment.</title>
        <authorList>
            <person name="Cao W.R."/>
        </authorList>
    </citation>
    <scope>NUCLEOTIDE SEQUENCE [LARGE SCALE GENOMIC DNA]</scope>
    <source>
        <strain evidence="7 8">1505</strain>
    </source>
</reference>
<dbReference type="RefSeq" id="WP_147766501.1">
    <property type="nucleotide sequence ID" value="NZ_VRKQ01000008.1"/>
</dbReference>
<sequence length="444" mass="48168">MNTKPAVVSKKIIIPFILVTSLFALWGFANAVTDPMVQAFKKVLELSNSQAAWVQMAFYGGYFCMALPAAMFMRKYSYKVGILIGLALYATGALLFYPAAQSESFIFFCLGLYILTFGLAFLETAANPYILAMGAKETATQRLNLAQAFNPVGLIAGLIVAQQFVLKNLQSDDIADFNALDEASKIAIKIADLMVIRNPYVALGLVLVGIFVVFLVSKMPQSKDEGGMPSIGDTFATLAKNKKYTSGVLAQILYVGAQIMCWTYIYQYAEAIGIDSVTAGTYQLVAFILFIVGRAVGTALLRFISSGKLLMYFALCSLLFSCGTMFIQGEVGLYCLVIISFFMSLMFPTIYGIALGDLTEEQSKIGSAGLVMAIVGGALMPKLQGMIIDVGGNGVADTKILGVSEVNFSFILPLACFVYIAWYGLRIFKRHEADDDIELIGSQN</sequence>
<evidence type="ECO:0000256" key="4">
    <source>
        <dbReference type="ARBA" id="ARBA00022989"/>
    </source>
</evidence>
<dbReference type="SUPFAM" id="SSF103473">
    <property type="entry name" value="MFS general substrate transporter"/>
    <property type="match status" value="1"/>
</dbReference>
<name>A0A5C7GM81_9FLAO</name>
<evidence type="ECO:0000256" key="2">
    <source>
        <dbReference type="ARBA" id="ARBA00022475"/>
    </source>
</evidence>
<feature type="transmembrane region" description="Helical" evidence="6">
    <location>
        <begin position="279"/>
        <end position="297"/>
    </location>
</feature>
<evidence type="ECO:0000313" key="8">
    <source>
        <dbReference type="Proteomes" id="UP000321080"/>
    </source>
</evidence>
<organism evidence="7 8">
    <name type="scientific">Seonamhaeicola maritimus</name>
    <dbReference type="NCBI Taxonomy" id="2591822"/>
    <lineage>
        <taxon>Bacteria</taxon>
        <taxon>Pseudomonadati</taxon>
        <taxon>Bacteroidota</taxon>
        <taxon>Flavobacteriia</taxon>
        <taxon>Flavobacteriales</taxon>
        <taxon>Flavobacteriaceae</taxon>
    </lineage>
</organism>
<dbReference type="OrthoDB" id="9795150at2"/>
<feature type="transmembrane region" description="Helical" evidence="6">
    <location>
        <begin position="333"/>
        <end position="356"/>
    </location>
</feature>
<dbReference type="GO" id="GO:0015535">
    <property type="term" value="F:fucose:proton symporter activity"/>
    <property type="evidence" value="ECO:0007669"/>
    <property type="project" value="InterPro"/>
</dbReference>
<protein>
    <submittedName>
        <fullName evidence="7">L-fucose:H+ symporter permease</fullName>
    </submittedName>
</protein>
<proteinExistence type="predicted"/>
<accession>A0A5C7GM81</accession>
<feature type="transmembrane region" description="Helical" evidence="6">
    <location>
        <begin position="368"/>
        <end position="388"/>
    </location>
</feature>
<dbReference type="Pfam" id="PF07690">
    <property type="entry name" value="MFS_1"/>
    <property type="match status" value="1"/>
</dbReference>
<dbReference type="InterPro" id="IPR011701">
    <property type="entry name" value="MFS"/>
</dbReference>
<dbReference type="InterPro" id="IPR036259">
    <property type="entry name" value="MFS_trans_sf"/>
</dbReference>
<comment type="subcellular location">
    <subcellularLocation>
        <location evidence="1">Cell inner membrane</location>
        <topology evidence="1">Multi-pass membrane protein</topology>
    </subcellularLocation>
</comment>
<evidence type="ECO:0000256" key="5">
    <source>
        <dbReference type="ARBA" id="ARBA00023136"/>
    </source>
</evidence>
<feature type="transmembrane region" description="Helical" evidence="6">
    <location>
        <begin position="52"/>
        <end position="73"/>
    </location>
</feature>
<keyword evidence="3 6" id="KW-0812">Transmembrane</keyword>
<keyword evidence="4 6" id="KW-1133">Transmembrane helix</keyword>
<dbReference type="PANTHER" id="PTHR43702">
    <property type="entry name" value="L-FUCOSE-PROTON SYMPORTER"/>
    <property type="match status" value="1"/>
</dbReference>
<dbReference type="AlphaFoldDB" id="A0A5C7GM81"/>
<keyword evidence="5 6" id="KW-0472">Membrane</keyword>
<dbReference type="Proteomes" id="UP000321080">
    <property type="component" value="Unassembled WGS sequence"/>
</dbReference>
<dbReference type="Gene3D" id="1.20.1250.20">
    <property type="entry name" value="MFS general substrate transporter like domains"/>
    <property type="match status" value="2"/>
</dbReference>
<evidence type="ECO:0000313" key="7">
    <source>
        <dbReference type="EMBL" id="TXG39021.1"/>
    </source>
</evidence>
<feature type="transmembrane region" description="Helical" evidence="6">
    <location>
        <begin position="309"/>
        <end position="327"/>
    </location>
</feature>
<dbReference type="InterPro" id="IPR005275">
    <property type="entry name" value="Lfuc_symporter_FucP"/>
</dbReference>
<feature type="transmembrane region" description="Helical" evidence="6">
    <location>
        <begin position="80"/>
        <end position="99"/>
    </location>
</feature>
<keyword evidence="2" id="KW-1003">Cell membrane</keyword>
<feature type="transmembrane region" description="Helical" evidence="6">
    <location>
        <begin position="199"/>
        <end position="216"/>
    </location>
</feature>
<dbReference type="PANTHER" id="PTHR43702:SF11">
    <property type="entry name" value="L-FUCOSE-PROTON SYMPORTER"/>
    <property type="match status" value="1"/>
</dbReference>
<feature type="transmembrane region" description="Helical" evidence="6">
    <location>
        <begin position="12"/>
        <end position="32"/>
    </location>
</feature>
<dbReference type="InterPro" id="IPR050375">
    <property type="entry name" value="MFS_TsgA-like"/>
</dbReference>
<keyword evidence="8" id="KW-1185">Reference proteome</keyword>
<dbReference type="CDD" id="cd17394">
    <property type="entry name" value="MFS_FucP_like"/>
    <property type="match status" value="1"/>
</dbReference>
<dbReference type="GO" id="GO:0005886">
    <property type="term" value="C:plasma membrane"/>
    <property type="evidence" value="ECO:0007669"/>
    <property type="project" value="UniProtKB-SubCell"/>
</dbReference>
<gene>
    <name evidence="7" type="primary">fucP</name>
    <name evidence="7" type="ORF">FUA22_03800</name>
</gene>
<feature type="transmembrane region" description="Helical" evidence="6">
    <location>
        <begin position="248"/>
        <end position="267"/>
    </location>
</feature>
<evidence type="ECO:0000256" key="3">
    <source>
        <dbReference type="ARBA" id="ARBA00022692"/>
    </source>
</evidence>